<dbReference type="SUPFAM" id="SSF82693">
    <property type="entry name" value="Multidrug efflux transporter AcrB pore domain, PN1, PN2, PC1 and PC2 subdomains"/>
    <property type="match status" value="2"/>
</dbReference>
<comment type="similarity">
    <text evidence="2">Belongs to the resistance-nodulation-cell division (RND) (TC 2.A.6) family.</text>
</comment>
<dbReference type="InterPro" id="IPR027463">
    <property type="entry name" value="AcrB_DN_DC_subdom"/>
</dbReference>
<reference evidence="9" key="3">
    <citation type="submission" date="2023-10" db="EMBL/GenBank/DDBJ databases">
        <authorList>
            <person name="Picardeau M."/>
            <person name="Thibeaux R."/>
        </authorList>
    </citation>
    <scope>NUCLEOTIDE SEQUENCE</scope>
    <source>
        <strain evidence="9">ATI7-C-A5</strain>
    </source>
</reference>
<dbReference type="Gene3D" id="3.30.2090.10">
    <property type="entry name" value="Multidrug efflux transporter AcrB TolC docking domain, DN and DC subdomains"/>
    <property type="match status" value="2"/>
</dbReference>
<dbReference type="Pfam" id="PF00873">
    <property type="entry name" value="ACR_tran"/>
    <property type="match status" value="1"/>
</dbReference>
<gene>
    <name evidence="9" type="ORF">CH379_016600</name>
    <name evidence="10" type="ORF">CH379_03220</name>
</gene>
<feature type="transmembrane region" description="Helical" evidence="8">
    <location>
        <begin position="876"/>
        <end position="895"/>
    </location>
</feature>
<dbReference type="RefSeq" id="WP_100745898.1">
    <property type="nucleotide sequence ID" value="NZ_NPEF02000021.1"/>
</dbReference>
<proteinExistence type="inferred from homology"/>
<dbReference type="GO" id="GO:0042910">
    <property type="term" value="F:xenobiotic transmembrane transporter activity"/>
    <property type="evidence" value="ECO:0007669"/>
    <property type="project" value="TreeGrafter"/>
</dbReference>
<feature type="transmembrane region" description="Helical" evidence="8">
    <location>
        <begin position="975"/>
        <end position="994"/>
    </location>
</feature>
<keyword evidence="11" id="KW-1185">Reference proteome</keyword>
<dbReference type="OrthoDB" id="3306666at2"/>
<evidence type="ECO:0000313" key="9">
    <source>
        <dbReference type="EMBL" id="MDV6237254.1"/>
    </source>
</evidence>
<dbReference type="EMBL" id="NPEF01000019">
    <property type="protein sequence ID" value="PJZ94328.1"/>
    <property type="molecule type" value="Genomic_DNA"/>
</dbReference>
<dbReference type="Proteomes" id="UP000232122">
    <property type="component" value="Unassembled WGS sequence"/>
</dbReference>
<dbReference type="Gene3D" id="1.20.1640.10">
    <property type="entry name" value="Multidrug efflux transporter AcrB transmembrane domain"/>
    <property type="match status" value="2"/>
</dbReference>
<dbReference type="PANTHER" id="PTHR32063">
    <property type="match status" value="1"/>
</dbReference>
<accession>A0A2N0BP07</accession>
<dbReference type="Gene3D" id="3.30.70.1320">
    <property type="entry name" value="Multidrug efflux transporter AcrB pore domain like"/>
    <property type="match status" value="1"/>
</dbReference>
<evidence type="ECO:0000256" key="6">
    <source>
        <dbReference type="ARBA" id="ARBA00022989"/>
    </source>
</evidence>
<keyword evidence="3" id="KW-0813">Transport</keyword>
<feature type="transmembrane region" description="Helical" evidence="8">
    <location>
        <begin position="370"/>
        <end position="389"/>
    </location>
</feature>
<dbReference type="SUPFAM" id="SSF82866">
    <property type="entry name" value="Multidrug efflux transporter AcrB transmembrane domain"/>
    <property type="match status" value="2"/>
</dbReference>
<feature type="transmembrane region" description="Helical" evidence="8">
    <location>
        <begin position="901"/>
        <end position="921"/>
    </location>
</feature>
<keyword evidence="6 8" id="KW-1133">Transmembrane helix</keyword>
<dbReference type="InterPro" id="IPR001036">
    <property type="entry name" value="Acrflvin-R"/>
</dbReference>
<evidence type="ECO:0000256" key="2">
    <source>
        <dbReference type="ARBA" id="ARBA00010942"/>
    </source>
</evidence>
<evidence type="ECO:0000256" key="4">
    <source>
        <dbReference type="ARBA" id="ARBA00022475"/>
    </source>
</evidence>
<organism evidence="10">
    <name type="scientific">Leptospira ellisii</name>
    <dbReference type="NCBI Taxonomy" id="2023197"/>
    <lineage>
        <taxon>Bacteria</taxon>
        <taxon>Pseudomonadati</taxon>
        <taxon>Spirochaetota</taxon>
        <taxon>Spirochaetia</taxon>
        <taxon>Leptospirales</taxon>
        <taxon>Leptospiraceae</taxon>
        <taxon>Leptospira</taxon>
    </lineage>
</organism>
<dbReference type="AlphaFoldDB" id="A0A2N0BCP9"/>
<feature type="transmembrane region" description="Helical" evidence="8">
    <location>
        <begin position="1006"/>
        <end position="1029"/>
    </location>
</feature>
<feature type="transmembrane region" description="Helical" evidence="8">
    <location>
        <begin position="448"/>
        <end position="468"/>
    </location>
</feature>
<dbReference type="Gene3D" id="3.30.70.1440">
    <property type="entry name" value="Multidrug efflux transporter AcrB pore domain"/>
    <property type="match status" value="1"/>
</dbReference>
<comment type="subcellular location">
    <subcellularLocation>
        <location evidence="1">Cell membrane</location>
        <topology evidence="1">Multi-pass membrane protein</topology>
    </subcellularLocation>
</comment>
<feature type="transmembrane region" description="Helical" evidence="8">
    <location>
        <begin position="480"/>
        <end position="503"/>
    </location>
</feature>
<dbReference type="PANTHER" id="PTHR32063:SF24">
    <property type="entry name" value="CATION EFFLUX SYSTEM (ACRB_ACRD_ACRF FAMILY)"/>
    <property type="match status" value="1"/>
</dbReference>
<name>A0A2N0BCP9_9LEPT</name>
<feature type="transmembrane region" description="Helical" evidence="8">
    <location>
        <begin position="537"/>
        <end position="560"/>
    </location>
</feature>
<feature type="transmembrane region" description="Helical" evidence="8">
    <location>
        <begin position="928"/>
        <end position="947"/>
    </location>
</feature>
<protein>
    <submittedName>
        <fullName evidence="10">CusA/CzcA family heavy metal efflux RND transporter</fullName>
    </submittedName>
</protein>
<dbReference type="InterPro" id="IPR004763">
    <property type="entry name" value="CusA-like"/>
</dbReference>
<evidence type="ECO:0000256" key="3">
    <source>
        <dbReference type="ARBA" id="ARBA00022448"/>
    </source>
</evidence>
<evidence type="ECO:0000256" key="5">
    <source>
        <dbReference type="ARBA" id="ARBA00022692"/>
    </source>
</evidence>
<reference evidence="9 11" key="2">
    <citation type="journal article" date="2018" name="Microb. Genom.">
        <title>Deciphering the unexplored Leptospira diversity from soils uncovers genomic evolution to virulence.</title>
        <authorList>
            <person name="Thibeaux R."/>
            <person name="Iraola G."/>
            <person name="Ferres I."/>
            <person name="Bierque E."/>
            <person name="Girault D."/>
            <person name="Soupe-Gilbert M.E."/>
            <person name="Picardeau M."/>
            <person name="Goarant C."/>
        </authorList>
    </citation>
    <scope>NUCLEOTIDE SEQUENCE [LARGE SCALE GENOMIC DNA]</scope>
    <source>
        <strain evidence="9 11">ATI7-C-A5</strain>
    </source>
</reference>
<dbReference type="GO" id="GO:0005886">
    <property type="term" value="C:plasma membrane"/>
    <property type="evidence" value="ECO:0007669"/>
    <property type="project" value="UniProtKB-SubCell"/>
</dbReference>
<keyword evidence="4" id="KW-1003">Cell membrane</keyword>
<dbReference type="NCBIfam" id="TIGR00914">
    <property type="entry name" value="2A0601"/>
    <property type="match status" value="1"/>
</dbReference>
<dbReference type="SUPFAM" id="SSF82714">
    <property type="entry name" value="Multidrug efflux transporter AcrB TolC docking domain, DN and DC subdomains"/>
    <property type="match status" value="2"/>
</dbReference>
<evidence type="ECO:0000313" key="11">
    <source>
        <dbReference type="Proteomes" id="UP000232122"/>
    </source>
</evidence>
<evidence type="ECO:0000256" key="1">
    <source>
        <dbReference type="ARBA" id="ARBA00004651"/>
    </source>
</evidence>
<comment type="caution">
    <text evidence="10">The sequence shown here is derived from an EMBL/GenBank/DDBJ whole genome shotgun (WGS) entry which is preliminary data.</text>
</comment>
<dbReference type="GO" id="GO:0008324">
    <property type="term" value="F:monoatomic cation transmembrane transporter activity"/>
    <property type="evidence" value="ECO:0007669"/>
    <property type="project" value="InterPro"/>
</dbReference>
<evidence type="ECO:0000256" key="8">
    <source>
        <dbReference type="SAM" id="Phobius"/>
    </source>
</evidence>
<dbReference type="Gene3D" id="3.30.70.1430">
    <property type="entry name" value="Multidrug efflux transporter AcrB pore domain"/>
    <property type="match status" value="2"/>
</dbReference>
<feature type="transmembrane region" description="Helical" evidence="8">
    <location>
        <begin position="396"/>
        <end position="414"/>
    </location>
</feature>
<feature type="transmembrane region" description="Helical" evidence="8">
    <location>
        <begin position="344"/>
        <end position="364"/>
    </location>
</feature>
<keyword evidence="7 8" id="KW-0472">Membrane</keyword>
<dbReference type="EMBL" id="NPEF02000021">
    <property type="protein sequence ID" value="MDV6237254.1"/>
    <property type="molecule type" value="Genomic_DNA"/>
</dbReference>
<reference evidence="10" key="1">
    <citation type="submission" date="2017-07" db="EMBL/GenBank/DDBJ databases">
        <title>Leptospira spp. isolated from tropical soils.</title>
        <authorList>
            <person name="Thibeaux R."/>
            <person name="Iraola G."/>
            <person name="Ferres I."/>
            <person name="Bierque E."/>
            <person name="Girault D."/>
            <person name="Soupe-Gilbert M.-E."/>
            <person name="Picardeau M."/>
            <person name="Goarant C."/>
        </authorList>
    </citation>
    <scope>NUCLEOTIDE SEQUENCE [LARGE SCALE GENOMIC DNA]</scope>
    <source>
        <strain evidence="10">ATI7-C-A5</strain>
    </source>
</reference>
<accession>A0A2N0BCP9</accession>
<feature type="transmembrane region" description="Helical" evidence="8">
    <location>
        <begin position="12"/>
        <end position="31"/>
    </location>
</feature>
<evidence type="ECO:0000256" key="7">
    <source>
        <dbReference type="ARBA" id="ARBA00023136"/>
    </source>
</evidence>
<keyword evidence="5 8" id="KW-0812">Transmembrane</keyword>
<sequence>MLSRLLNISLNNPILSVGIVFFLFIYSFFTLREVPIDAVPDITNVQVIVTVDTGSLDPEQVEKVITFPLETELMGMPNLIDVRSVSKFGLSNISLIFREDTDIYQARSAVLERIASAKEKLPKGISPTIVPNTTGLGEIFFYTVEAKPGSNLASKPEEERLLYLRTIQDYTVRPQLKSLVSGIVEVDSNGGYEKEIHIDLNPHKMKTWGITIDRLVGELSTIGESFGGGFIENDGKVSIVRAYGLKKSLDSLSSVAVRRTFTGSSIRVSDIAEVKEHGKQRLGGASSEGKEIVLGTAMMLRGENSDQVNRDLNRAVSQLSLPDDVQVRVLLERSFLIRSTVRTVLTNLAEGAVLVILTLFFILYNLRASIIVAAIIPGSMLLTAICMRYFGISANLMSLGAIDFGLLVDASIVITENVLTRFENGKFFDGEEKIRTILNASLEVLKPVSFGIAVIMLVYVPILTLDGIPGRMFRPMAETVLLALGFSLLLAVFFLPPMLYFFLSPNASKASHRVKKSAIVSFYEKHLPRLLDKPKPIVFGSLVFFTLTILVYSRMGTVFLPKLMEGDLMLVIVREGDVSVEESLREQKEVEKILMEFPEIKSVFSRIGTSSVANDPMGTFNADTFVILKKESLTSLLKEKNWDEFLSRIHTKVQERFPKSELTLSQPLEARFNELLEGSRADISVRILGKDLNVLLELQERLKETLQKIPGAAEVELDPIMALRKSSVIDVAPNPDLLKYYNISLPAFNSAVEASMSGFELGGYYEEEVRFPIKIRLSEEFRNRESEISNIGVGTDDGGLIPIKLLASIEKRQKVMTISRNRSRRFVAVSVNLRGRDLEGFYQEAKEKVAAMNIPNGYAVFWGGQIENLDKAKRKLGVILPSTLLMIFIVLYLGLRSVKQALLVFFCVPFALTGGIWFLFIRGMDLSVSAFVGCIALSGIAVLNGLVKLDTIHRIREEKNLPVREAVLLGATSRIRPVIMTALVASFGFLPMAFGSGLGSEVQKPLATVVIGGILSSTALTLVILPVFYDWMEGGSRNSKL</sequence>
<dbReference type="PRINTS" id="PR00702">
    <property type="entry name" value="ACRIFLAVINRP"/>
</dbReference>
<evidence type="ECO:0000313" key="10">
    <source>
        <dbReference type="EMBL" id="PJZ94328.1"/>
    </source>
</evidence>